<dbReference type="Pfam" id="PF04488">
    <property type="entry name" value="Gly_transf_sug"/>
    <property type="match status" value="1"/>
</dbReference>
<accession>A0A9P7NAM2</accession>
<keyword evidence="2" id="KW-0812">Transmembrane</keyword>
<evidence type="ECO:0000256" key="2">
    <source>
        <dbReference type="SAM" id="Phobius"/>
    </source>
</evidence>
<dbReference type="GO" id="GO:0000009">
    <property type="term" value="F:alpha-1,6-mannosyltransferase activity"/>
    <property type="evidence" value="ECO:0007669"/>
    <property type="project" value="InterPro"/>
</dbReference>
<proteinExistence type="inferred from homology"/>
<evidence type="ECO:0000313" key="4">
    <source>
        <dbReference type="Proteomes" id="UP000748025"/>
    </source>
</evidence>
<keyword evidence="2" id="KW-0472">Membrane</keyword>
<protein>
    <submittedName>
        <fullName evidence="3">Uncharacterized protein</fullName>
    </submittedName>
</protein>
<evidence type="ECO:0000256" key="1">
    <source>
        <dbReference type="ARBA" id="ARBA00009003"/>
    </source>
</evidence>
<dbReference type="Proteomes" id="UP000748025">
    <property type="component" value="Unassembled WGS sequence"/>
</dbReference>
<dbReference type="Gene3D" id="3.90.550.20">
    <property type="match status" value="1"/>
</dbReference>
<feature type="transmembrane region" description="Helical" evidence="2">
    <location>
        <begin position="108"/>
        <end position="127"/>
    </location>
</feature>
<keyword evidence="4" id="KW-1185">Reference proteome</keyword>
<sequence>MGMGGVITCICEVEESPLAASSVAKTSEHALLHIIPSKAALEVFLYAAYRSVSPPASSGLFPLTVTVLPGIYDQNAADIVAIIRDPGDRKFRNTMLLSPRFLRVRPRILILSSLVLCIVLWTLLPVGKRKPRLLNKEEIQQRYPAAWKHIQQSNKTGGGTHSPLHSLFFAAPTFGLTRLFLTAWFIPPSWQDKHDEPRNILEAAELASNMASSAANRQIPYSNMPLLVHQKWNDNDLTRLDEHVLGYIEKWLTYSISANDKSREMAYFWWVDDGVAMLVKEKERDFFEDFDTMFSRVEKADIFRILACKWFGGIYGDVDTEPLKHPADWIRKEDISTWVDDETGNTYGEQQDAPLEKMPVNLLWGLEADTDPDTNQYWRMGYNYPVQLTNWALASARQHPILSRFMSRLQSKLEVEKKEMLQTSTGRPMNKHDPLTRTGPAAVTEATMTWLESQVGLRWNSLTGSHDGGRAKLASDVLILPITGFSPGRGKYGNMGSKPYSDPDARLAHHAMGSWHKFDAVVEYGKFCRTVFGMCKEWSKMPS</sequence>
<organism evidence="3 4">
    <name type="scientific">Claviceps pusilla</name>
    <dbReference type="NCBI Taxonomy" id="123648"/>
    <lineage>
        <taxon>Eukaryota</taxon>
        <taxon>Fungi</taxon>
        <taxon>Dikarya</taxon>
        <taxon>Ascomycota</taxon>
        <taxon>Pezizomycotina</taxon>
        <taxon>Sordariomycetes</taxon>
        <taxon>Hypocreomycetidae</taxon>
        <taxon>Hypocreales</taxon>
        <taxon>Clavicipitaceae</taxon>
        <taxon>Claviceps</taxon>
    </lineage>
</organism>
<dbReference type="AlphaFoldDB" id="A0A9P7NAM2"/>
<comment type="similarity">
    <text evidence="1">Belongs to the glycosyltransferase 32 family.</text>
</comment>
<dbReference type="InterPro" id="IPR029044">
    <property type="entry name" value="Nucleotide-diphossugar_trans"/>
</dbReference>
<comment type="caution">
    <text evidence="3">The sequence shown here is derived from an EMBL/GenBank/DDBJ whole genome shotgun (WGS) entry which is preliminary data.</text>
</comment>
<dbReference type="InterPro" id="IPR039367">
    <property type="entry name" value="Och1-like"/>
</dbReference>
<dbReference type="InterPro" id="IPR007577">
    <property type="entry name" value="GlycoTrfase_DXD_sugar-bd_CS"/>
</dbReference>
<reference evidence="3" key="1">
    <citation type="journal article" date="2020" name="bioRxiv">
        <title>Whole genome comparisons of ergot fungi reveals the divergence and evolution of species within the genus Claviceps are the result of varying mechanisms driving genome evolution and host range expansion.</title>
        <authorList>
            <person name="Wyka S.A."/>
            <person name="Mondo S.J."/>
            <person name="Liu M."/>
            <person name="Dettman J."/>
            <person name="Nalam V."/>
            <person name="Broders K.D."/>
        </authorList>
    </citation>
    <scope>NUCLEOTIDE SEQUENCE</scope>
    <source>
        <strain evidence="3">CCC 602</strain>
    </source>
</reference>
<dbReference type="OrthoDB" id="1577640at2759"/>
<evidence type="ECO:0000313" key="3">
    <source>
        <dbReference type="EMBL" id="KAG6009076.1"/>
    </source>
</evidence>
<name>A0A9P7NAM2_9HYPO</name>
<dbReference type="SUPFAM" id="SSF53448">
    <property type="entry name" value="Nucleotide-diphospho-sugar transferases"/>
    <property type="match status" value="1"/>
</dbReference>
<dbReference type="GO" id="GO:0006487">
    <property type="term" value="P:protein N-linked glycosylation"/>
    <property type="evidence" value="ECO:0007669"/>
    <property type="project" value="TreeGrafter"/>
</dbReference>
<dbReference type="PANTHER" id="PTHR31834:SF10">
    <property type="entry name" value="TRANSFERASE, PUTATIVE (AFU_ORTHOLOGUE AFUA_8G02040)-RELATED"/>
    <property type="match status" value="1"/>
</dbReference>
<dbReference type="GO" id="GO:0000136">
    <property type="term" value="C:mannan polymerase complex"/>
    <property type="evidence" value="ECO:0007669"/>
    <property type="project" value="TreeGrafter"/>
</dbReference>
<keyword evidence="2" id="KW-1133">Transmembrane helix</keyword>
<dbReference type="EMBL" id="SRPW01001013">
    <property type="protein sequence ID" value="KAG6009076.1"/>
    <property type="molecule type" value="Genomic_DNA"/>
</dbReference>
<dbReference type="PANTHER" id="PTHR31834">
    <property type="entry name" value="INITIATION-SPECIFIC ALPHA-1,6-MANNOSYLTRANSFERASE"/>
    <property type="match status" value="1"/>
</dbReference>
<gene>
    <name evidence="3" type="ORF">E4U43_000058</name>
</gene>